<evidence type="ECO:0000313" key="3">
    <source>
        <dbReference type="Proteomes" id="UP001635817"/>
    </source>
</evidence>
<accession>A0ABW9LWJ4</accession>
<dbReference type="RefSeq" id="WP_409550727.1">
    <property type="nucleotide sequence ID" value="NZ_JBKBDE010000005.1"/>
</dbReference>
<feature type="signal peptide" evidence="1">
    <location>
        <begin position="1"/>
        <end position="21"/>
    </location>
</feature>
<evidence type="ECO:0008006" key="4">
    <source>
        <dbReference type="Google" id="ProtNLM"/>
    </source>
</evidence>
<dbReference type="PROSITE" id="PS51257">
    <property type="entry name" value="PROKAR_LIPOPROTEIN"/>
    <property type="match status" value="1"/>
</dbReference>
<organism evidence="2 3">
    <name type="scientific">Mycolicibacterium septicum</name>
    <dbReference type="NCBI Taxonomy" id="98668"/>
    <lineage>
        <taxon>Bacteria</taxon>
        <taxon>Bacillati</taxon>
        <taxon>Actinomycetota</taxon>
        <taxon>Actinomycetes</taxon>
        <taxon>Mycobacteriales</taxon>
        <taxon>Mycobacteriaceae</taxon>
        <taxon>Mycolicibacterium</taxon>
    </lineage>
</organism>
<dbReference type="Proteomes" id="UP001635817">
    <property type="component" value="Unassembled WGS sequence"/>
</dbReference>
<feature type="chain" id="PRO_5046521103" description="Lipoprotein" evidence="1">
    <location>
        <begin position="22"/>
        <end position="84"/>
    </location>
</feature>
<evidence type="ECO:0000313" key="2">
    <source>
        <dbReference type="EMBL" id="MFN6552230.1"/>
    </source>
</evidence>
<evidence type="ECO:0000256" key="1">
    <source>
        <dbReference type="SAM" id="SignalP"/>
    </source>
</evidence>
<gene>
    <name evidence="2" type="ORF">ACK4CP_17640</name>
</gene>
<name>A0ABW9LWJ4_9MYCO</name>
<dbReference type="EMBL" id="JBKBDE010000005">
    <property type="protein sequence ID" value="MFN6552230.1"/>
    <property type="molecule type" value="Genomic_DNA"/>
</dbReference>
<comment type="caution">
    <text evidence="2">The sequence shown here is derived from an EMBL/GenBank/DDBJ whole genome shotgun (WGS) entry which is preliminary data.</text>
</comment>
<keyword evidence="1" id="KW-0732">Signal</keyword>
<proteinExistence type="predicted"/>
<reference evidence="2 3" key="1">
    <citation type="submission" date="2024-12" db="EMBL/GenBank/DDBJ databases">
        <title>The coexistence of Mycolicibacterium septicum and Mycolicibacterium nivoides in clinical samples.</title>
        <authorList>
            <person name="Wang C."/>
            <person name="Feng Y."/>
            <person name="Zong Z."/>
        </authorList>
    </citation>
    <scope>NUCLEOTIDE SEQUENCE [LARGE SCALE GENOMIC DNA]</scope>
    <source>
        <strain evidence="2 3">120310</strain>
    </source>
</reference>
<sequence length="84" mass="9028">MKNLVTAMLAAALLLSGCADLNDSEKFGADEVGKSARRYIKDHRGTKAQDACQIAVDALPKDQLSKYNKDDVVKGCVRANTGDE</sequence>
<protein>
    <recommendedName>
        <fullName evidence="4">Lipoprotein</fullName>
    </recommendedName>
</protein>
<keyword evidence="3" id="KW-1185">Reference proteome</keyword>